<accession>A0AAU9T9R8</accession>
<dbReference type="PANTHER" id="PTHR33327:SF3">
    <property type="entry name" value="RNA-DIRECTED DNA POLYMERASE"/>
    <property type="match status" value="1"/>
</dbReference>
<proteinExistence type="predicted"/>
<name>A0AAU9T9R8_EUPED</name>
<dbReference type="AlphaFoldDB" id="A0AAU9T9R8"/>
<dbReference type="Pfam" id="PF23055">
    <property type="entry name" value="DUF7041"/>
    <property type="match status" value="1"/>
</dbReference>
<sequence>MESRTNESLTATATIDQPSEIANISLSLTVVLQLRIRHLKLKKGEQQLAQMVIARLEKQDIEQISDLLYNPPETKPYQAIKERLITAFEESDKRQFQKLVSEIELGDQKPSHLLRRMRDLARERIPDATIRILWTNHLTPLIRSVLAVSDSFSTKTALEELALLADKMLEQYRKVAAASTTLPPQTSASQITDTYRNNNPRYKSRDNTPSSACYYHLRFGAQARHCRSPYSFEKKSKN</sequence>
<dbReference type="Proteomes" id="UP001153954">
    <property type="component" value="Unassembled WGS sequence"/>
</dbReference>
<organism evidence="3 4">
    <name type="scientific">Euphydryas editha</name>
    <name type="common">Edith's checkerspot</name>
    <dbReference type="NCBI Taxonomy" id="104508"/>
    <lineage>
        <taxon>Eukaryota</taxon>
        <taxon>Metazoa</taxon>
        <taxon>Ecdysozoa</taxon>
        <taxon>Arthropoda</taxon>
        <taxon>Hexapoda</taxon>
        <taxon>Insecta</taxon>
        <taxon>Pterygota</taxon>
        <taxon>Neoptera</taxon>
        <taxon>Endopterygota</taxon>
        <taxon>Lepidoptera</taxon>
        <taxon>Glossata</taxon>
        <taxon>Ditrysia</taxon>
        <taxon>Papilionoidea</taxon>
        <taxon>Nymphalidae</taxon>
        <taxon>Nymphalinae</taxon>
        <taxon>Euphydryas</taxon>
    </lineage>
</organism>
<feature type="domain" description="DUF7041" evidence="2">
    <location>
        <begin position="46"/>
        <end position="100"/>
    </location>
</feature>
<evidence type="ECO:0000256" key="1">
    <source>
        <dbReference type="SAM" id="MobiDB-lite"/>
    </source>
</evidence>
<evidence type="ECO:0000313" key="4">
    <source>
        <dbReference type="Proteomes" id="UP001153954"/>
    </source>
</evidence>
<keyword evidence="4" id="KW-1185">Reference proteome</keyword>
<dbReference type="EMBL" id="CAKOGL010000001">
    <property type="protein sequence ID" value="CAH2083785.1"/>
    <property type="molecule type" value="Genomic_DNA"/>
</dbReference>
<protein>
    <recommendedName>
        <fullName evidence="2">DUF7041 domain-containing protein</fullName>
    </recommendedName>
</protein>
<comment type="caution">
    <text evidence="3">The sequence shown here is derived from an EMBL/GenBank/DDBJ whole genome shotgun (WGS) entry which is preliminary data.</text>
</comment>
<evidence type="ECO:0000259" key="2">
    <source>
        <dbReference type="Pfam" id="PF23055"/>
    </source>
</evidence>
<reference evidence="3" key="1">
    <citation type="submission" date="2022-03" db="EMBL/GenBank/DDBJ databases">
        <authorList>
            <person name="Tunstrom K."/>
        </authorList>
    </citation>
    <scope>NUCLEOTIDE SEQUENCE</scope>
</reference>
<dbReference type="PANTHER" id="PTHR33327">
    <property type="entry name" value="ENDONUCLEASE"/>
    <property type="match status" value="1"/>
</dbReference>
<dbReference type="InterPro" id="IPR055469">
    <property type="entry name" value="DUF7041"/>
</dbReference>
<evidence type="ECO:0000313" key="3">
    <source>
        <dbReference type="EMBL" id="CAH2083785.1"/>
    </source>
</evidence>
<feature type="region of interest" description="Disordered" evidence="1">
    <location>
        <begin position="180"/>
        <end position="207"/>
    </location>
</feature>
<gene>
    <name evidence="3" type="ORF">EEDITHA_LOCUS420</name>
</gene>